<dbReference type="NCBIfam" id="TIGR00350">
    <property type="entry name" value="lytR_cpsA_psr"/>
    <property type="match status" value="1"/>
</dbReference>
<feature type="domain" description="Cell envelope-related transcriptional attenuator" evidence="6">
    <location>
        <begin position="81"/>
        <end position="223"/>
    </location>
</feature>
<gene>
    <name evidence="7" type="ORF">SAMN05216352_1087</name>
</gene>
<evidence type="ECO:0000259" key="6">
    <source>
        <dbReference type="Pfam" id="PF03816"/>
    </source>
</evidence>
<reference evidence="7 8" key="1">
    <citation type="submission" date="2016-10" db="EMBL/GenBank/DDBJ databases">
        <authorList>
            <person name="de Groot N.N."/>
        </authorList>
    </citation>
    <scope>NUCLEOTIDE SEQUENCE [LARGE SCALE GENOMIC DNA]</scope>
    <source>
        <strain evidence="8">P4B,CCM 7963,CECT 7998,DSM 25260,IBRC-M 10614,KCTC 13821</strain>
    </source>
</reference>
<proteinExistence type="inferred from homology"/>
<dbReference type="InterPro" id="IPR004474">
    <property type="entry name" value="LytR_CpsA_psr"/>
</dbReference>
<dbReference type="Pfam" id="PF03816">
    <property type="entry name" value="LytR_cpsA_psr"/>
    <property type="match status" value="1"/>
</dbReference>
<dbReference type="Proteomes" id="UP000199017">
    <property type="component" value="Unassembled WGS sequence"/>
</dbReference>
<comment type="similarity">
    <text evidence="1">Belongs to the LytR/CpsA/Psr (LCP) family.</text>
</comment>
<dbReference type="PANTHER" id="PTHR33392">
    <property type="entry name" value="POLYISOPRENYL-TEICHOIC ACID--PEPTIDOGLYCAN TEICHOIC ACID TRANSFERASE TAGU"/>
    <property type="match status" value="1"/>
</dbReference>
<dbReference type="Gene3D" id="3.40.630.190">
    <property type="entry name" value="LCP protein"/>
    <property type="match status" value="1"/>
</dbReference>
<organism evidence="7 8">
    <name type="scientific">Alteribacillus bidgolensis</name>
    <dbReference type="NCBI Taxonomy" id="930129"/>
    <lineage>
        <taxon>Bacteria</taxon>
        <taxon>Bacillati</taxon>
        <taxon>Bacillota</taxon>
        <taxon>Bacilli</taxon>
        <taxon>Bacillales</taxon>
        <taxon>Bacillaceae</taxon>
        <taxon>Alteribacillus</taxon>
    </lineage>
</organism>
<dbReference type="PANTHER" id="PTHR33392:SF6">
    <property type="entry name" value="POLYISOPRENYL-TEICHOIC ACID--PEPTIDOGLYCAN TEICHOIC ACID TRANSFERASE TAGU"/>
    <property type="match status" value="1"/>
</dbReference>
<evidence type="ECO:0000256" key="3">
    <source>
        <dbReference type="ARBA" id="ARBA00022968"/>
    </source>
</evidence>
<keyword evidence="3" id="KW-0735">Signal-anchor</keyword>
<evidence type="ECO:0000313" key="8">
    <source>
        <dbReference type="Proteomes" id="UP000199017"/>
    </source>
</evidence>
<keyword evidence="5" id="KW-0472">Membrane</keyword>
<dbReference type="RefSeq" id="WP_091585811.1">
    <property type="nucleotide sequence ID" value="NZ_FNDU01000008.1"/>
</dbReference>
<sequence>METEKRKKIVLFIIVTIGVLVMGGGGYIWQAVASTTANIQEDLDRVKSEKRLEEINFKDGDPISVLLMGVDDLQSREDLRRADTLVLLTINPHTESVKMVSIPRDTYTDIRGNRTKEKISHAHAIGGSQTMISTVENFLDVPVDYFVKVNMDSFIDAVDAVGGIEVNNDLDFTFHDVHYPKGTLSLDGEKALGYARMRHEDPQGDFGRQQRQRQVIEAVINKGASISSITKFNDIFEVVEDNVKTNLTLDDMWNIQSTYKNAINNVEQHHIKGEGKKVDGKYNYVPDEEELHTLSQKLRNHLELDK</sequence>
<evidence type="ECO:0000256" key="5">
    <source>
        <dbReference type="SAM" id="Phobius"/>
    </source>
</evidence>
<name>A0A1G8KTV9_9BACI</name>
<evidence type="ECO:0000256" key="1">
    <source>
        <dbReference type="ARBA" id="ARBA00006068"/>
    </source>
</evidence>
<protein>
    <submittedName>
        <fullName evidence="7">Transcriptional attenuator, LytR family</fullName>
    </submittedName>
</protein>
<dbReference type="AlphaFoldDB" id="A0A1G8KTV9"/>
<evidence type="ECO:0000313" key="7">
    <source>
        <dbReference type="EMBL" id="SDI46846.1"/>
    </source>
</evidence>
<feature type="transmembrane region" description="Helical" evidence="5">
    <location>
        <begin position="9"/>
        <end position="29"/>
    </location>
</feature>
<keyword evidence="4 5" id="KW-1133">Transmembrane helix</keyword>
<keyword evidence="8" id="KW-1185">Reference proteome</keyword>
<dbReference type="STRING" id="930129.SAMN05216352_1087"/>
<dbReference type="EMBL" id="FNDU01000008">
    <property type="protein sequence ID" value="SDI46846.1"/>
    <property type="molecule type" value="Genomic_DNA"/>
</dbReference>
<keyword evidence="2 5" id="KW-0812">Transmembrane</keyword>
<evidence type="ECO:0000256" key="4">
    <source>
        <dbReference type="ARBA" id="ARBA00022989"/>
    </source>
</evidence>
<dbReference type="InterPro" id="IPR050922">
    <property type="entry name" value="LytR/CpsA/Psr_CW_biosynth"/>
</dbReference>
<dbReference type="GO" id="GO:0071555">
    <property type="term" value="P:cell wall organization"/>
    <property type="evidence" value="ECO:0007669"/>
    <property type="project" value="UniProtKB-KW"/>
</dbReference>
<dbReference type="OrthoDB" id="27330at2"/>
<accession>A0A1G8KTV9</accession>
<evidence type="ECO:0000256" key="2">
    <source>
        <dbReference type="ARBA" id="ARBA00022692"/>
    </source>
</evidence>